<keyword evidence="19" id="KW-1185">Reference proteome</keyword>
<dbReference type="PANTHER" id="PTHR21071">
    <property type="entry name" value="UDP-N-ACETYLENOLPYRUVOYLGLUCOSAMINE REDUCTASE"/>
    <property type="match status" value="1"/>
</dbReference>
<comment type="cofactor">
    <cofactor evidence="1 16">
        <name>FAD</name>
        <dbReference type="ChEBI" id="CHEBI:57692"/>
    </cofactor>
</comment>
<keyword evidence="9 16" id="KW-0521">NADP</keyword>
<evidence type="ECO:0000256" key="6">
    <source>
        <dbReference type="ARBA" id="ARBA00022618"/>
    </source>
</evidence>
<dbReference type="Pfam" id="PF01565">
    <property type="entry name" value="FAD_binding_4"/>
    <property type="match status" value="1"/>
</dbReference>
<reference evidence="18 19" key="1">
    <citation type="journal article" date="2015" name="Genome Announc.">
        <title>Expanding the biotechnology potential of lactobacilli through comparative genomics of 213 strains and associated genera.</title>
        <authorList>
            <person name="Sun Z."/>
            <person name="Harris H.M."/>
            <person name="McCann A."/>
            <person name="Guo C."/>
            <person name="Argimon S."/>
            <person name="Zhang W."/>
            <person name="Yang X."/>
            <person name="Jeffery I.B."/>
            <person name="Cooney J.C."/>
            <person name="Kagawa T.F."/>
            <person name="Liu W."/>
            <person name="Song Y."/>
            <person name="Salvetti E."/>
            <person name="Wrobel A."/>
            <person name="Rasinkangas P."/>
            <person name="Parkhill J."/>
            <person name="Rea M.C."/>
            <person name="O'Sullivan O."/>
            <person name="Ritari J."/>
            <person name="Douillard F.P."/>
            <person name="Paul Ross R."/>
            <person name="Yang R."/>
            <person name="Briner A.E."/>
            <person name="Felis G.E."/>
            <person name="de Vos W.M."/>
            <person name="Barrangou R."/>
            <person name="Klaenhammer T.R."/>
            <person name="Caufield P.W."/>
            <person name="Cui Y."/>
            <person name="Zhang H."/>
            <person name="O'Toole P.W."/>
        </authorList>
    </citation>
    <scope>NUCLEOTIDE SEQUENCE [LARGE SCALE GENOMIC DNA]</scope>
    <source>
        <strain evidence="18 19">DSM 20653</strain>
    </source>
</reference>
<dbReference type="InterPro" id="IPR036318">
    <property type="entry name" value="FAD-bd_PCMH-like_sf"/>
</dbReference>
<dbReference type="GO" id="GO:0005829">
    <property type="term" value="C:cytosol"/>
    <property type="evidence" value="ECO:0007669"/>
    <property type="project" value="TreeGrafter"/>
</dbReference>
<comment type="caution">
    <text evidence="18">The sequence shown here is derived from an EMBL/GenBank/DDBJ whole genome shotgun (WGS) entry which is preliminary data.</text>
</comment>
<dbReference type="InterPro" id="IPR016166">
    <property type="entry name" value="FAD-bd_PCMH"/>
</dbReference>
<dbReference type="HAMAP" id="MF_00037">
    <property type="entry name" value="MurB"/>
    <property type="match status" value="1"/>
</dbReference>
<dbReference type="EC" id="1.3.1.98" evidence="16"/>
<dbReference type="Gene3D" id="3.30.43.10">
    <property type="entry name" value="Uridine Diphospho-n-acetylenolpyruvylglucosamine Reductase, domain 2"/>
    <property type="match status" value="1"/>
</dbReference>
<keyword evidence="6 16" id="KW-0132">Cell division</keyword>
<dbReference type="GO" id="GO:0008360">
    <property type="term" value="P:regulation of cell shape"/>
    <property type="evidence" value="ECO:0007669"/>
    <property type="project" value="UniProtKB-KW"/>
</dbReference>
<keyword evidence="13 16" id="KW-0131">Cell cycle</keyword>
<comment type="function">
    <text evidence="2 16">Cell wall formation.</text>
</comment>
<evidence type="ECO:0000256" key="16">
    <source>
        <dbReference type="HAMAP-Rule" id="MF_00037"/>
    </source>
</evidence>
<evidence type="ECO:0000256" key="8">
    <source>
        <dbReference type="ARBA" id="ARBA00022827"/>
    </source>
</evidence>
<dbReference type="NCBIfam" id="NF010480">
    <property type="entry name" value="PRK13905.1"/>
    <property type="match status" value="1"/>
</dbReference>
<evidence type="ECO:0000259" key="17">
    <source>
        <dbReference type="PROSITE" id="PS51387"/>
    </source>
</evidence>
<accession>A0A0R1ZCB1</accession>
<evidence type="ECO:0000256" key="4">
    <source>
        <dbReference type="ARBA" id="ARBA00004752"/>
    </source>
</evidence>
<dbReference type="InterPro" id="IPR006094">
    <property type="entry name" value="Oxid_FAD_bind_N"/>
</dbReference>
<evidence type="ECO:0000313" key="19">
    <source>
        <dbReference type="Proteomes" id="UP000051291"/>
    </source>
</evidence>
<name>A0A0R1ZCB1_9LACO</name>
<keyword evidence="11 16" id="KW-0573">Peptidoglycan synthesis</keyword>
<dbReference type="PANTHER" id="PTHR21071:SF4">
    <property type="entry name" value="UDP-N-ACETYLENOLPYRUVOYLGLUCOSAMINE REDUCTASE"/>
    <property type="match status" value="1"/>
</dbReference>
<protein>
    <recommendedName>
        <fullName evidence="16">UDP-N-acetylenolpyruvoylglucosamine reductase</fullName>
        <ecNumber evidence="16">1.3.1.98</ecNumber>
    </recommendedName>
    <alternativeName>
        <fullName evidence="16">UDP-N-acetylmuramate dehydrogenase</fullName>
    </alternativeName>
</protein>
<dbReference type="SUPFAM" id="SSF56176">
    <property type="entry name" value="FAD-binding/transporter-associated domain-like"/>
    <property type="match status" value="1"/>
</dbReference>
<feature type="domain" description="FAD-binding PCMH-type" evidence="17">
    <location>
        <begin position="30"/>
        <end position="195"/>
    </location>
</feature>
<dbReference type="GO" id="GO:0008762">
    <property type="term" value="F:UDP-N-acetylmuramate dehydrogenase activity"/>
    <property type="evidence" value="ECO:0007669"/>
    <property type="project" value="UniProtKB-UniRule"/>
</dbReference>
<dbReference type="SUPFAM" id="SSF56194">
    <property type="entry name" value="Uridine diphospho-N-Acetylenolpyruvylglucosamine reductase, MurB, C-terminal domain"/>
    <property type="match status" value="1"/>
</dbReference>
<dbReference type="NCBIfam" id="TIGR00179">
    <property type="entry name" value="murB"/>
    <property type="match status" value="1"/>
</dbReference>
<dbReference type="GO" id="GO:0009252">
    <property type="term" value="P:peptidoglycan biosynthetic process"/>
    <property type="evidence" value="ECO:0007669"/>
    <property type="project" value="UniProtKB-UniRule"/>
</dbReference>
<dbReference type="AlphaFoldDB" id="A0A0R1ZCB1"/>
<keyword evidence="5 16" id="KW-0963">Cytoplasm</keyword>
<dbReference type="Pfam" id="PF02873">
    <property type="entry name" value="MurB_C"/>
    <property type="match status" value="1"/>
</dbReference>
<dbReference type="InterPro" id="IPR003170">
    <property type="entry name" value="MurB"/>
</dbReference>
<dbReference type="InterPro" id="IPR016169">
    <property type="entry name" value="FAD-bd_PCMH_sub2"/>
</dbReference>
<keyword evidence="14 16" id="KW-0961">Cell wall biogenesis/degradation</keyword>
<feature type="active site" evidence="16">
    <location>
        <position position="294"/>
    </location>
</feature>
<dbReference type="InterPro" id="IPR011601">
    <property type="entry name" value="MurB_C"/>
</dbReference>
<keyword evidence="8 16" id="KW-0274">FAD</keyword>
<evidence type="ECO:0000256" key="15">
    <source>
        <dbReference type="ARBA" id="ARBA00048914"/>
    </source>
</evidence>
<dbReference type="Proteomes" id="UP000051291">
    <property type="component" value="Unassembled WGS sequence"/>
</dbReference>
<dbReference type="STRING" id="1423820.FC64_GL000502"/>
<feature type="active site" evidence="16">
    <location>
        <position position="174"/>
    </location>
</feature>
<evidence type="ECO:0000256" key="14">
    <source>
        <dbReference type="ARBA" id="ARBA00023316"/>
    </source>
</evidence>
<dbReference type="PATRIC" id="fig|1423820.4.peg.505"/>
<dbReference type="PROSITE" id="PS51387">
    <property type="entry name" value="FAD_PCMH"/>
    <property type="match status" value="1"/>
</dbReference>
<evidence type="ECO:0000313" key="18">
    <source>
        <dbReference type="EMBL" id="KRM52544.1"/>
    </source>
</evidence>
<dbReference type="Gene3D" id="3.90.78.10">
    <property type="entry name" value="UDP-N-acetylenolpyruvoylglucosamine reductase, C-terminal domain"/>
    <property type="match status" value="1"/>
</dbReference>
<evidence type="ECO:0000256" key="12">
    <source>
        <dbReference type="ARBA" id="ARBA00023002"/>
    </source>
</evidence>
<evidence type="ECO:0000256" key="13">
    <source>
        <dbReference type="ARBA" id="ARBA00023306"/>
    </source>
</evidence>
<evidence type="ECO:0000256" key="1">
    <source>
        <dbReference type="ARBA" id="ARBA00001974"/>
    </source>
</evidence>
<proteinExistence type="inferred from homology"/>
<keyword evidence="12 16" id="KW-0560">Oxidoreductase</keyword>
<sequence>MDFEKLTVKKELQGIEVQFDEPLANYTNTCTGGPADILALPASIQEVKRVIDWTNQKNVPLTVIGNASNLIVKNGGIRGMVMILTKLDRIKLLANQIIAQSGALLIDVAQKASEASLSGMEPLSGIPGSVGGAVFMNAGAYGGEIAQVVKSVEVITRQGELKTYRGNELRFGYRHSRLQDEDEIVLQATFSLKAGNQEEIINAMREYSFLRASKQPLEYPSCGSVFKRPVGHYTGKLIHDAGLQGFQIGGAQVSKKHAGFIVNVDHATATDYMDVIHHIQRTIKEKFDVELETEVRIIGED</sequence>
<dbReference type="EMBL" id="AYYZ01000019">
    <property type="protein sequence ID" value="KRM52544.1"/>
    <property type="molecule type" value="Genomic_DNA"/>
</dbReference>
<comment type="subcellular location">
    <subcellularLocation>
        <location evidence="3 16">Cytoplasm</location>
    </subcellularLocation>
</comment>
<comment type="similarity">
    <text evidence="16">Belongs to the MurB family.</text>
</comment>
<dbReference type="InterPro" id="IPR036635">
    <property type="entry name" value="MurB_C_sf"/>
</dbReference>
<dbReference type="GO" id="GO:0071555">
    <property type="term" value="P:cell wall organization"/>
    <property type="evidence" value="ECO:0007669"/>
    <property type="project" value="UniProtKB-KW"/>
</dbReference>
<dbReference type="InterPro" id="IPR016167">
    <property type="entry name" value="FAD-bd_PCMH_sub1"/>
</dbReference>
<dbReference type="Gene3D" id="3.30.465.10">
    <property type="match status" value="1"/>
</dbReference>
<dbReference type="GO" id="GO:0051301">
    <property type="term" value="P:cell division"/>
    <property type="evidence" value="ECO:0007669"/>
    <property type="project" value="UniProtKB-KW"/>
</dbReference>
<evidence type="ECO:0000256" key="3">
    <source>
        <dbReference type="ARBA" id="ARBA00004496"/>
    </source>
</evidence>
<keyword evidence="7 16" id="KW-0285">Flavoprotein</keyword>
<evidence type="ECO:0000256" key="9">
    <source>
        <dbReference type="ARBA" id="ARBA00022857"/>
    </source>
</evidence>
<evidence type="ECO:0000256" key="7">
    <source>
        <dbReference type="ARBA" id="ARBA00022630"/>
    </source>
</evidence>
<organism evidence="18 19">
    <name type="scientific">Ligilactobacillus araffinosus DSM 20653</name>
    <dbReference type="NCBI Taxonomy" id="1423820"/>
    <lineage>
        <taxon>Bacteria</taxon>
        <taxon>Bacillati</taxon>
        <taxon>Bacillota</taxon>
        <taxon>Bacilli</taxon>
        <taxon>Lactobacillales</taxon>
        <taxon>Lactobacillaceae</taxon>
        <taxon>Ligilactobacillus</taxon>
    </lineage>
</organism>
<dbReference type="RefSeq" id="WP_057906541.1">
    <property type="nucleotide sequence ID" value="NZ_AYYZ01000019.1"/>
</dbReference>
<comment type="catalytic activity">
    <reaction evidence="15 16">
        <text>UDP-N-acetyl-alpha-D-muramate + NADP(+) = UDP-N-acetyl-3-O-(1-carboxyvinyl)-alpha-D-glucosamine + NADPH + H(+)</text>
        <dbReference type="Rhea" id="RHEA:12248"/>
        <dbReference type="ChEBI" id="CHEBI:15378"/>
        <dbReference type="ChEBI" id="CHEBI:57783"/>
        <dbReference type="ChEBI" id="CHEBI:58349"/>
        <dbReference type="ChEBI" id="CHEBI:68483"/>
        <dbReference type="ChEBI" id="CHEBI:70757"/>
        <dbReference type="EC" id="1.3.1.98"/>
    </reaction>
</comment>
<evidence type="ECO:0000256" key="10">
    <source>
        <dbReference type="ARBA" id="ARBA00022960"/>
    </source>
</evidence>
<feature type="active site" description="Proton donor" evidence="16">
    <location>
        <position position="224"/>
    </location>
</feature>
<comment type="pathway">
    <text evidence="4 16">Cell wall biogenesis; peptidoglycan biosynthesis.</text>
</comment>
<evidence type="ECO:0000256" key="2">
    <source>
        <dbReference type="ARBA" id="ARBA00003921"/>
    </source>
</evidence>
<dbReference type="UniPathway" id="UPA00219"/>
<gene>
    <name evidence="16" type="primary">murB</name>
    <name evidence="18" type="ORF">FC64_GL000502</name>
</gene>
<dbReference type="GO" id="GO:0071949">
    <property type="term" value="F:FAD binding"/>
    <property type="evidence" value="ECO:0007669"/>
    <property type="project" value="InterPro"/>
</dbReference>
<keyword evidence="10 16" id="KW-0133">Cell shape</keyword>
<evidence type="ECO:0000256" key="5">
    <source>
        <dbReference type="ARBA" id="ARBA00022490"/>
    </source>
</evidence>
<evidence type="ECO:0000256" key="11">
    <source>
        <dbReference type="ARBA" id="ARBA00022984"/>
    </source>
</evidence>